<gene>
    <name evidence="1" type="ORF">S12H4_18934</name>
</gene>
<accession>X1RH81</accession>
<organism evidence="1">
    <name type="scientific">marine sediment metagenome</name>
    <dbReference type="NCBI Taxonomy" id="412755"/>
    <lineage>
        <taxon>unclassified sequences</taxon>
        <taxon>metagenomes</taxon>
        <taxon>ecological metagenomes</taxon>
    </lineage>
</organism>
<comment type="caution">
    <text evidence="1">The sequence shown here is derived from an EMBL/GenBank/DDBJ whole genome shotgun (WGS) entry which is preliminary data.</text>
</comment>
<name>X1RH81_9ZZZZ</name>
<reference evidence="1" key="1">
    <citation type="journal article" date="2014" name="Front. Microbiol.">
        <title>High frequency of phylogenetically diverse reductive dehalogenase-homologous genes in deep subseafloor sedimentary metagenomes.</title>
        <authorList>
            <person name="Kawai M."/>
            <person name="Futagami T."/>
            <person name="Toyoda A."/>
            <person name="Takaki Y."/>
            <person name="Nishi S."/>
            <person name="Hori S."/>
            <person name="Arai W."/>
            <person name="Tsubouchi T."/>
            <person name="Morono Y."/>
            <person name="Uchiyama I."/>
            <person name="Ito T."/>
            <person name="Fujiyama A."/>
            <person name="Inagaki F."/>
            <person name="Takami H."/>
        </authorList>
    </citation>
    <scope>NUCLEOTIDE SEQUENCE</scope>
    <source>
        <strain evidence="1">Expedition CK06-06</strain>
    </source>
</reference>
<sequence>MDDKLRRQLEKILEKAEAIDRARTLEFFEKARSIEPPSEEERRWLLEQFRILAKVVMWSEEDKKEANMVLTLNLFAMGRAYERYHIQKKSYNGRG</sequence>
<dbReference type="AlphaFoldDB" id="X1RH81"/>
<protein>
    <submittedName>
        <fullName evidence="1">Uncharacterized protein</fullName>
    </submittedName>
</protein>
<dbReference type="EMBL" id="BARW01009408">
    <property type="protein sequence ID" value="GAI80102.1"/>
    <property type="molecule type" value="Genomic_DNA"/>
</dbReference>
<proteinExistence type="predicted"/>
<evidence type="ECO:0000313" key="1">
    <source>
        <dbReference type="EMBL" id="GAI80102.1"/>
    </source>
</evidence>